<evidence type="ECO:0000256" key="4">
    <source>
        <dbReference type="ARBA" id="ARBA00022475"/>
    </source>
</evidence>
<keyword evidence="3" id="KW-0813">Transport</keyword>
<keyword evidence="4" id="KW-1003">Cell membrane</keyword>
<name>A0A1X7EIY0_9HYPH</name>
<dbReference type="FunFam" id="3.40.50.300:FF:000020">
    <property type="entry name" value="Amino acid ABC transporter ATP-binding component"/>
    <property type="match status" value="1"/>
</dbReference>
<evidence type="ECO:0000313" key="11">
    <source>
        <dbReference type="Proteomes" id="UP000192903"/>
    </source>
</evidence>
<dbReference type="PANTHER" id="PTHR43166:SF9">
    <property type="entry name" value="GLUTAMATE_ASPARTATE IMPORT ATP-BINDING PROTEIN GLTL"/>
    <property type="match status" value="1"/>
</dbReference>
<evidence type="ECO:0000313" key="10">
    <source>
        <dbReference type="EMBL" id="SMF34666.1"/>
    </source>
</evidence>
<sequence>MASVEQEYPSNNSAMVEAKGLFKSYGQVKALDDVDITVASGQVVAIVGASGSGKSTLLRCINYLDPPDKGDVWVSGHLMGMVETVSGTRKATEREIRRHRADIGMVFQHFNLFPHFTVLQNLIEAPMAVRKIARAEAVEMAKALLASVGLADKLDAFPSELSGGQQQRVAIARALAMKPRVMLFDEPTSALDPELVDEVLRVMRKLASESMTMLVVTHEMGFAEDVADRLVFFDKGKIIEEGKPAEVLRNPAQPRTKAFMQRLLRRGQ</sequence>
<accession>A0A1X7EIY0</accession>
<dbReference type="GO" id="GO:0015424">
    <property type="term" value="F:ABC-type amino acid transporter activity"/>
    <property type="evidence" value="ECO:0007669"/>
    <property type="project" value="InterPro"/>
</dbReference>
<organism evidence="10 11">
    <name type="scientific">Xaviernesmea oryzae</name>
    <dbReference type="NCBI Taxonomy" id="464029"/>
    <lineage>
        <taxon>Bacteria</taxon>
        <taxon>Pseudomonadati</taxon>
        <taxon>Pseudomonadota</taxon>
        <taxon>Alphaproteobacteria</taxon>
        <taxon>Hyphomicrobiales</taxon>
        <taxon>Rhizobiaceae</taxon>
        <taxon>Rhizobium/Agrobacterium group</taxon>
        <taxon>Xaviernesmea</taxon>
    </lineage>
</organism>
<dbReference type="Gene3D" id="3.40.50.300">
    <property type="entry name" value="P-loop containing nucleotide triphosphate hydrolases"/>
    <property type="match status" value="1"/>
</dbReference>
<evidence type="ECO:0000256" key="6">
    <source>
        <dbReference type="ARBA" id="ARBA00022840"/>
    </source>
</evidence>
<keyword evidence="7" id="KW-0029">Amino-acid transport</keyword>
<dbReference type="AlphaFoldDB" id="A0A1X7EIY0"/>
<reference evidence="11" key="1">
    <citation type="submission" date="2017-04" db="EMBL/GenBank/DDBJ databases">
        <authorList>
            <person name="Varghese N."/>
            <person name="Submissions S."/>
        </authorList>
    </citation>
    <scope>NUCLEOTIDE SEQUENCE [LARGE SCALE GENOMIC DNA]</scope>
    <source>
        <strain evidence="11">B4P</strain>
    </source>
</reference>
<protein>
    <submittedName>
        <fullName evidence="10">Polar amino acid transport system ATP-binding protein</fullName>
    </submittedName>
</protein>
<evidence type="ECO:0000256" key="3">
    <source>
        <dbReference type="ARBA" id="ARBA00022448"/>
    </source>
</evidence>
<dbReference type="STRING" id="464029.SAMN02982989_1345"/>
<evidence type="ECO:0000256" key="1">
    <source>
        <dbReference type="ARBA" id="ARBA00004202"/>
    </source>
</evidence>
<evidence type="ECO:0000259" key="9">
    <source>
        <dbReference type="PROSITE" id="PS50893"/>
    </source>
</evidence>
<dbReference type="PANTHER" id="PTHR43166">
    <property type="entry name" value="AMINO ACID IMPORT ATP-BINDING PROTEIN"/>
    <property type="match status" value="1"/>
</dbReference>
<dbReference type="InterPro" id="IPR050086">
    <property type="entry name" value="MetN_ABC_transporter-like"/>
</dbReference>
<dbReference type="CDD" id="cd03262">
    <property type="entry name" value="ABC_HisP_GlnQ"/>
    <property type="match status" value="1"/>
</dbReference>
<dbReference type="InterPro" id="IPR030679">
    <property type="entry name" value="ABC_ATPase_HisP-typ"/>
</dbReference>
<dbReference type="SMART" id="SM00382">
    <property type="entry name" value="AAA"/>
    <property type="match status" value="1"/>
</dbReference>
<dbReference type="InterPro" id="IPR003593">
    <property type="entry name" value="AAA+_ATPase"/>
</dbReference>
<dbReference type="GO" id="GO:0016887">
    <property type="term" value="F:ATP hydrolysis activity"/>
    <property type="evidence" value="ECO:0007669"/>
    <property type="project" value="InterPro"/>
</dbReference>
<feature type="domain" description="ABC transporter" evidence="9">
    <location>
        <begin position="16"/>
        <end position="260"/>
    </location>
</feature>
<keyword evidence="11" id="KW-1185">Reference proteome</keyword>
<comment type="subcellular location">
    <subcellularLocation>
        <location evidence="1">Cell membrane</location>
        <topology evidence="1">Peripheral membrane protein</topology>
    </subcellularLocation>
</comment>
<keyword evidence="8" id="KW-0472">Membrane</keyword>
<keyword evidence="6 10" id="KW-0067">ATP-binding</keyword>
<dbReference type="PROSITE" id="PS00211">
    <property type="entry name" value="ABC_TRANSPORTER_1"/>
    <property type="match status" value="1"/>
</dbReference>
<dbReference type="SUPFAM" id="SSF52540">
    <property type="entry name" value="P-loop containing nucleoside triphosphate hydrolases"/>
    <property type="match status" value="1"/>
</dbReference>
<dbReference type="PIRSF" id="PIRSF039085">
    <property type="entry name" value="ABC_ATPase_HisP"/>
    <property type="match status" value="1"/>
</dbReference>
<evidence type="ECO:0000256" key="5">
    <source>
        <dbReference type="ARBA" id="ARBA00022741"/>
    </source>
</evidence>
<evidence type="ECO:0000256" key="8">
    <source>
        <dbReference type="ARBA" id="ARBA00023136"/>
    </source>
</evidence>
<evidence type="ECO:0000256" key="7">
    <source>
        <dbReference type="ARBA" id="ARBA00022970"/>
    </source>
</evidence>
<keyword evidence="5" id="KW-0547">Nucleotide-binding</keyword>
<gene>
    <name evidence="10" type="ORF">SAMN02982989_1345</name>
</gene>
<dbReference type="EMBL" id="FXAF01000006">
    <property type="protein sequence ID" value="SMF34666.1"/>
    <property type="molecule type" value="Genomic_DNA"/>
</dbReference>
<dbReference type="RefSeq" id="WP_272937838.1">
    <property type="nucleotide sequence ID" value="NZ_FXAF01000006.1"/>
</dbReference>
<dbReference type="GO" id="GO:0005524">
    <property type="term" value="F:ATP binding"/>
    <property type="evidence" value="ECO:0007669"/>
    <property type="project" value="UniProtKB-KW"/>
</dbReference>
<dbReference type="InterPro" id="IPR003439">
    <property type="entry name" value="ABC_transporter-like_ATP-bd"/>
</dbReference>
<dbReference type="Proteomes" id="UP000192903">
    <property type="component" value="Unassembled WGS sequence"/>
</dbReference>
<comment type="similarity">
    <text evidence="2">Belongs to the ABC transporter superfamily.</text>
</comment>
<dbReference type="InterPro" id="IPR017871">
    <property type="entry name" value="ABC_transporter-like_CS"/>
</dbReference>
<dbReference type="Pfam" id="PF00005">
    <property type="entry name" value="ABC_tran"/>
    <property type="match status" value="1"/>
</dbReference>
<evidence type="ECO:0000256" key="2">
    <source>
        <dbReference type="ARBA" id="ARBA00005417"/>
    </source>
</evidence>
<dbReference type="PROSITE" id="PS50893">
    <property type="entry name" value="ABC_TRANSPORTER_2"/>
    <property type="match status" value="1"/>
</dbReference>
<dbReference type="InterPro" id="IPR027417">
    <property type="entry name" value="P-loop_NTPase"/>
</dbReference>
<dbReference type="GO" id="GO:0005886">
    <property type="term" value="C:plasma membrane"/>
    <property type="evidence" value="ECO:0007669"/>
    <property type="project" value="UniProtKB-SubCell"/>
</dbReference>
<proteinExistence type="inferred from homology"/>